<feature type="transmembrane region" description="Helical" evidence="1">
    <location>
        <begin position="51"/>
        <end position="67"/>
    </location>
</feature>
<name>A0A409V8L0_9AGAR</name>
<dbReference type="EMBL" id="NHTK01006136">
    <property type="protein sequence ID" value="PPQ62903.1"/>
    <property type="molecule type" value="Genomic_DNA"/>
</dbReference>
<proteinExistence type="predicted"/>
<gene>
    <name evidence="2" type="ORF">CVT24_006301</name>
</gene>
<dbReference type="AlphaFoldDB" id="A0A409V8L0"/>
<accession>A0A409V8L0</accession>
<reference evidence="2 3" key="1">
    <citation type="journal article" date="2018" name="Evol. Lett.">
        <title>Horizontal gene cluster transfer increased hallucinogenic mushroom diversity.</title>
        <authorList>
            <person name="Reynolds H.T."/>
            <person name="Vijayakumar V."/>
            <person name="Gluck-Thaler E."/>
            <person name="Korotkin H.B."/>
            <person name="Matheny P.B."/>
            <person name="Slot J.C."/>
        </authorList>
    </citation>
    <scope>NUCLEOTIDE SEQUENCE [LARGE SCALE GENOMIC DNA]</scope>
    <source>
        <strain evidence="2 3">2629</strain>
    </source>
</reference>
<keyword evidence="1" id="KW-0472">Membrane</keyword>
<keyword evidence="1" id="KW-0812">Transmembrane</keyword>
<protein>
    <submittedName>
        <fullName evidence="2">Uncharacterized protein</fullName>
    </submittedName>
</protein>
<organism evidence="2 3">
    <name type="scientific">Panaeolus cyanescens</name>
    <dbReference type="NCBI Taxonomy" id="181874"/>
    <lineage>
        <taxon>Eukaryota</taxon>
        <taxon>Fungi</taxon>
        <taxon>Dikarya</taxon>
        <taxon>Basidiomycota</taxon>
        <taxon>Agaricomycotina</taxon>
        <taxon>Agaricomycetes</taxon>
        <taxon>Agaricomycetidae</taxon>
        <taxon>Agaricales</taxon>
        <taxon>Agaricineae</taxon>
        <taxon>Galeropsidaceae</taxon>
        <taxon>Panaeolus</taxon>
    </lineage>
</organism>
<keyword evidence="1" id="KW-1133">Transmembrane helix</keyword>
<keyword evidence="3" id="KW-1185">Reference proteome</keyword>
<evidence type="ECO:0000313" key="2">
    <source>
        <dbReference type="EMBL" id="PPQ62903.1"/>
    </source>
</evidence>
<comment type="caution">
    <text evidence="2">The sequence shown here is derived from an EMBL/GenBank/DDBJ whole genome shotgun (WGS) entry which is preliminary data.</text>
</comment>
<dbReference type="OrthoDB" id="3268450at2759"/>
<dbReference type="InParanoid" id="A0A409V8L0"/>
<feature type="transmembrane region" description="Helical" evidence="1">
    <location>
        <begin position="21"/>
        <end position="39"/>
    </location>
</feature>
<sequence length="105" mass="12234">MDLESDASHHARWPKLTGYRLLVVLFTASFGTWKAYLSYRGYSTAPNTLDWLSGVVIFLTLYWMGIYERHGMHNMPWLFDEDLVALAHSRLYPHRSGASRLERVD</sequence>
<dbReference type="Proteomes" id="UP000284842">
    <property type="component" value="Unassembled WGS sequence"/>
</dbReference>
<evidence type="ECO:0000256" key="1">
    <source>
        <dbReference type="SAM" id="Phobius"/>
    </source>
</evidence>
<evidence type="ECO:0000313" key="3">
    <source>
        <dbReference type="Proteomes" id="UP000284842"/>
    </source>
</evidence>